<keyword evidence="2" id="KW-1185">Reference proteome</keyword>
<dbReference type="NCBIfam" id="NF038316">
    <property type="entry name" value="DrmE_fam"/>
    <property type="match status" value="1"/>
</dbReference>
<organism evidence="1 2">
    <name type="scientific">Desulfotruncus arcticus DSM 17038</name>
    <dbReference type="NCBI Taxonomy" id="1121424"/>
    <lineage>
        <taxon>Bacteria</taxon>
        <taxon>Bacillati</taxon>
        <taxon>Bacillota</taxon>
        <taxon>Clostridia</taxon>
        <taxon>Eubacteriales</taxon>
        <taxon>Desulfallaceae</taxon>
        <taxon>Desulfotruncus</taxon>
    </lineage>
</organism>
<evidence type="ECO:0000313" key="1">
    <source>
        <dbReference type="EMBL" id="SFH28794.1"/>
    </source>
</evidence>
<dbReference type="STRING" id="341036.SAMN05660649_04582"/>
<dbReference type="RefSeq" id="WP_092474828.1">
    <property type="nucleotide sequence ID" value="NZ_FOOX01000023.1"/>
</dbReference>
<sequence length="228" mass="24988">MLSRQLMNNFSNKCDIYFEHSLISKELLLKTYTDFIASSFSGFNRTVGVVLHTGSICFDIVSILAAALGSLLLDGSAADDIVSSLNEGAMVQYKNNRYLWGGLGRFGKDGEFIPAESVEKASHFLLIQRRSDKNLGENISKTMLPLASKNMIIPYYGNSIITDGRGLRRGKTNRTDFIAYLFDVPKSEISSIAGVSSVVVAERVTVDRIVKGLTISYGKGKSVNLLVL</sequence>
<dbReference type="OrthoDB" id="2068434at2"/>
<evidence type="ECO:0000313" key="2">
    <source>
        <dbReference type="Proteomes" id="UP000199337"/>
    </source>
</evidence>
<protein>
    <submittedName>
        <fullName evidence="1">Uncharacterized protein</fullName>
    </submittedName>
</protein>
<dbReference type="InterPro" id="IPR049794">
    <property type="entry name" value="DrmE"/>
</dbReference>
<proteinExistence type="predicted"/>
<dbReference type="EMBL" id="FOOX01000023">
    <property type="protein sequence ID" value="SFH28794.1"/>
    <property type="molecule type" value="Genomic_DNA"/>
</dbReference>
<reference evidence="2" key="1">
    <citation type="submission" date="2016-10" db="EMBL/GenBank/DDBJ databases">
        <authorList>
            <person name="Varghese N."/>
            <person name="Submissions S."/>
        </authorList>
    </citation>
    <scope>NUCLEOTIDE SEQUENCE [LARGE SCALE GENOMIC DNA]</scope>
    <source>
        <strain evidence="2">DSM 17038</strain>
    </source>
</reference>
<dbReference type="AlphaFoldDB" id="A0A1I2YT45"/>
<name>A0A1I2YT45_9FIRM</name>
<dbReference type="Proteomes" id="UP000199337">
    <property type="component" value="Unassembled WGS sequence"/>
</dbReference>
<gene>
    <name evidence="1" type="ORF">SAMN05660649_04582</name>
</gene>
<accession>A0A1I2YT45</accession>